<organism evidence="2 3">
    <name type="scientific">Arthrobacter psychrochitiniphilus</name>
    <dbReference type="NCBI Taxonomy" id="291045"/>
    <lineage>
        <taxon>Bacteria</taxon>
        <taxon>Bacillati</taxon>
        <taxon>Actinomycetota</taxon>
        <taxon>Actinomycetes</taxon>
        <taxon>Micrococcales</taxon>
        <taxon>Micrococcaceae</taxon>
        <taxon>Arthrobacter</taxon>
    </lineage>
</organism>
<evidence type="ECO:0000256" key="1">
    <source>
        <dbReference type="SAM" id="Phobius"/>
    </source>
</evidence>
<keyword evidence="1" id="KW-1133">Transmembrane helix</keyword>
<accession>A0A2V3DVP4</accession>
<feature type="transmembrane region" description="Helical" evidence="1">
    <location>
        <begin position="428"/>
        <end position="448"/>
    </location>
</feature>
<keyword evidence="3" id="KW-1185">Reference proteome</keyword>
<proteinExistence type="predicted"/>
<dbReference type="EMBL" id="QHLZ01000001">
    <property type="protein sequence ID" value="PXA69446.1"/>
    <property type="molecule type" value="Genomic_DNA"/>
</dbReference>
<feature type="transmembrane region" description="Helical" evidence="1">
    <location>
        <begin position="144"/>
        <end position="162"/>
    </location>
</feature>
<keyword evidence="1" id="KW-0472">Membrane</keyword>
<name>A0A2V3DVP4_9MICC</name>
<gene>
    <name evidence="2" type="ORF">CVS29_02540</name>
</gene>
<evidence type="ECO:0000313" key="3">
    <source>
        <dbReference type="Proteomes" id="UP000246303"/>
    </source>
</evidence>
<feature type="transmembrane region" description="Helical" evidence="1">
    <location>
        <begin position="30"/>
        <end position="48"/>
    </location>
</feature>
<feature type="transmembrane region" description="Helical" evidence="1">
    <location>
        <begin position="384"/>
        <end position="407"/>
    </location>
</feature>
<evidence type="ECO:0000313" key="2">
    <source>
        <dbReference type="EMBL" id="PXA69446.1"/>
    </source>
</evidence>
<keyword evidence="1" id="KW-0812">Transmembrane</keyword>
<feature type="transmembrane region" description="Helical" evidence="1">
    <location>
        <begin position="460"/>
        <end position="480"/>
    </location>
</feature>
<feature type="transmembrane region" description="Helical" evidence="1">
    <location>
        <begin position="60"/>
        <end position="79"/>
    </location>
</feature>
<dbReference type="Proteomes" id="UP000246303">
    <property type="component" value="Unassembled WGS sequence"/>
</dbReference>
<dbReference type="AlphaFoldDB" id="A0A2V3DVP4"/>
<comment type="caution">
    <text evidence="2">The sequence shown here is derived from an EMBL/GenBank/DDBJ whole genome shotgun (WGS) entry which is preliminary data.</text>
</comment>
<reference evidence="2 3" key="1">
    <citation type="submission" date="2018-05" db="EMBL/GenBank/DDBJ databases">
        <title>Genetic diversity of glacier-inhabiting Cryobacterium bacteria in China and description of Cryobacterium mengkeensis sp. nov. and Arthrobacter glacialis sp. nov.</title>
        <authorList>
            <person name="Liu Q."/>
            <person name="Xin Y.-H."/>
        </authorList>
    </citation>
    <scope>NUCLEOTIDE SEQUENCE [LARGE SCALE GENOMIC DNA]</scope>
    <source>
        <strain evidence="2 3">GP3</strain>
    </source>
</reference>
<protein>
    <submittedName>
        <fullName evidence="2">Uncharacterized protein</fullName>
    </submittedName>
</protein>
<feature type="transmembrane region" description="Helical" evidence="1">
    <location>
        <begin position="115"/>
        <end position="138"/>
    </location>
</feature>
<sequence>MSRAVLGAKTVPVPTSPVVWAGYVVKTWRACALVVFLWALAVSMLGFFSPVKMSRVFEDVSHFLPALLFVIGVVGAVRIGHEIGKDVMHVLGYGDIKVVSAHAGRAVVPERGRRIAQASVLVGLFLGTVAAAIIRAVSGDWLEMLLLIGLSLPLLVWSVKVLRLARIMWLKAREEHRIHWDIIASGQHTVGTVVAVTNEKFLLDNRAMFHVDVEYLIQGRMETSRIRFFDYTVWAPAIGNEFDVWVDPERPFVQERILLERRYVGQKFAHFTDLPVPGVHASEEDLVARPGTEPDGTVAGARAGIAQAGAAVNLATVSGVAESGSSAPALKRLPQWMVDETAASGAATPRAARRTRILIGIPPNLIAVLALIGTLLVPPMVQDVPWWTLAALWLYTVLTIINAAIYWQFMLRSRWFIRSGVSFGATEAAVFAGFFAAGFAMLSTHSMVMAPLNREIPWTAAHVLTWAAVIGALLVFEWAFTSNAWALRHLNAEFPAPPEVIQEALTGHNPNGVDTLEADYGYRAGVFLCT</sequence>
<feature type="transmembrane region" description="Helical" evidence="1">
    <location>
        <begin position="357"/>
        <end position="378"/>
    </location>
</feature>